<evidence type="ECO:0000313" key="4">
    <source>
        <dbReference type="EMBL" id="MDY5152928.1"/>
    </source>
</evidence>
<dbReference type="PANTHER" id="PTHR40459">
    <property type="entry name" value="CONSERVED HYPOTHETICAL ALANINE AND LEUCINE RICH PROTEIN"/>
    <property type="match status" value="1"/>
</dbReference>
<dbReference type="PANTHER" id="PTHR40459:SF1">
    <property type="entry name" value="CONSERVED HYPOTHETICAL ALANINE AND LEUCINE RICH PROTEIN"/>
    <property type="match status" value="1"/>
</dbReference>
<dbReference type="InterPro" id="IPR036291">
    <property type="entry name" value="NAD(P)-bd_dom_sf"/>
</dbReference>
<comment type="caution">
    <text evidence="4">The sequence shown here is derived from an EMBL/GenBank/DDBJ whole genome shotgun (WGS) entry which is preliminary data.</text>
</comment>
<accession>A0AAW9HG36</accession>
<dbReference type="EMBL" id="JAWNFU010000001">
    <property type="protein sequence ID" value="MDY5152928.1"/>
    <property type="molecule type" value="Genomic_DNA"/>
</dbReference>
<dbReference type="AlphaFoldDB" id="A0AAW9HG36"/>
<protein>
    <submittedName>
        <fullName evidence="4">DUF2520 domain-containing protein</fullName>
    </submittedName>
</protein>
<feature type="domain" description="Putative oxidoreductase/dehydrogenase Rossmann-like" evidence="2">
    <location>
        <begin position="32"/>
        <end position="160"/>
    </location>
</feature>
<evidence type="ECO:0000259" key="2">
    <source>
        <dbReference type="Pfam" id="PF10727"/>
    </source>
</evidence>
<dbReference type="InterPro" id="IPR008927">
    <property type="entry name" value="6-PGluconate_DH-like_C_sf"/>
</dbReference>
<evidence type="ECO:0000313" key="5">
    <source>
        <dbReference type="Proteomes" id="UP001273799"/>
    </source>
</evidence>
<evidence type="ECO:0000256" key="1">
    <source>
        <dbReference type="SAM" id="MobiDB-lite"/>
    </source>
</evidence>
<feature type="compositionally biased region" description="Low complexity" evidence="1">
    <location>
        <begin position="296"/>
        <end position="315"/>
    </location>
</feature>
<gene>
    <name evidence="4" type="ORF">R6G71_02525</name>
</gene>
<sequence>MFMRTTPPADGPHESGTQPEAWQERHLREGSPQANSPQARPGRMKIGILSAGKVGVVLGAALRGAGHEIIGAYAASEASQDRLDAMLPGVPALPIEEVVARAQMVLLALPDDDLEAMVSGLAELGLWRPGQLLVHVAGRFGTGVLDAAATAGALTVAVHPAMTFTGTSLDIKRLLGCPFAVTAPPVLLPIAQALVAEIGGEPFTVEEEDRPAYHAALTHGANHLVTLVTQAKRLLETVGIEDSSQYLRPLLTAALEGALSSGEAGLTGPVVRGDAETITEHLHALDALNKTAACNSPAGAGAPAAPSSTPAAQASEGKPAAPSDSAGETAATSTAKEVAGVASPASYADIPPVYRALCRATTDRAEARRVLRPEAAQRIRELLGEE</sequence>
<organism evidence="4 5">
    <name type="scientific">Actinobaculum suis</name>
    <dbReference type="NCBI Taxonomy" id="1657"/>
    <lineage>
        <taxon>Bacteria</taxon>
        <taxon>Bacillati</taxon>
        <taxon>Actinomycetota</taxon>
        <taxon>Actinomycetes</taxon>
        <taxon>Actinomycetales</taxon>
        <taxon>Actinomycetaceae</taxon>
        <taxon>Actinobaculum</taxon>
    </lineage>
</organism>
<feature type="region of interest" description="Disordered" evidence="1">
    <location>
        <begin position="1"/>
        <end position="41"/>
    </location>
</feature>
<dbReference type="RefSeq" id="WP_320753497.1">
    <property type="nucleotide sequence ID" value="NZ_FNAU01000007.1"/>
</dbReference>
<reference evidence="4" key="1">
    <citation type="submission" date="2023-10" db="EMBL/GenBank/DDBJ databases">
        <title>Whole Genome based description of the genera Actinobaculum and Actinotignum reveals a complex phylogenetic relationship within the species included in the genus Actinotignum.</title>
        <authorList>
            <person name="Jensen C.S."/>
            <person name="Dargis R."/>
            <person name="Kemp M."/>
            <person name="Christensen J.J."/>
        </authorList>
    </citation>
    <scope>NUCLEOTIDE SEQUENCE</scope>
    <source>
        <strain evidence="4">Actinobaculum_suis_CCUG19206T</strain>
    </source>
</reference>
<dbReference type="SUPFAM" id="SSF51735">
    <property type="entry name" value="NAD(P)-binding Rossmann-fold domains"/>
    <property type="match status" value="1"/>
</dbReference>
<dbReference type="Gene3D" id="1.10.1040.20">
    <property type="entry name" value="ProC-like, C-terminal domain"/>
    <property type="match status" value="1"/>
</dbReference>
<dbReference type="Proteomes" id="UP001273799">
    <property type="component" value="Unassembled WGS sequence"/>
</dbReference>
<evidence type="ECO:0000259" key="3">
    <source>
        <dbReference type="Pfam" id="PF10728"/>
    </source>
</evidence>
<dbReference type="InterPro" id="IPR037108">
    <property type="entry name" value="TM1727-like_C_sf"/>
</dbReference>
<dbReference type="Pfam" id="PF10728">
    <property type="entry name" value="DUF2520"/>
    <property type="match status" value="1"/>
</dbReference>
<dbReference type="SUPFAM" id="SSF48179">
    <property type="entry name" value="6-phosphogluconate dehydrogenase C-terminal domain-like"/>
    <property type="match status" value="1"/>
</dbReference>
<proteinExistence type="predicted"/>
<dbReference type="InterPro" id="IPR019665">
    <property type="entry name" value="OxRdtase/DH_put_Rossmann_dom"/>
</dbReference>
<feature type="region of interest" description="Disordered" evidence="1">
    <location>
        <begin position="296"/>
        <end position="342"/>
    </location>
</feature>
<dbReference type="Gene3D" id="3.40.50.720">
    <property type="entry name" value="NAD(P)-binding Rossmann-like Domain"/>
    <property type="match status" value="1"/>
</dbReference>
<dbReference type="InterPro" id="IPR018931">
    <property type="entry name" value="DUF2520"/>
</dbReference>
<feature type="domain" description="DUF2520" evidence="3">
    <location>
        <begin position="177"/>
        <end position="287"/>
    </location>
</feature>
<name>A0AAW9HG36_9ACTO</name>
<dbReference type="Pfam" id="PF10727">
    <property type="entry name" value="Rossmann-like"/>
    <property type="match status" value="1"/>
</dbReference>